<feature type="compositionally biased region" description="Polar residues" evidence="7">
    <location>
        <begin position="582"/>
        <end position="607"/>
    </location>
</feature>
<reference evidence="10" key="1">
    <citation type="submission" date="2020-11" db="EMBL/GenBank/DDBJ databases">
        <authorList>
            <person name="Tran Van P."/>
        </authorList>
    </citation>
    <scope>NUCLEOTIDE SEQUENCE</scope>
</reference>
<evidence type="ECO:0000256" key="2">
    <source>
        <dbReference type="ARBA" id="ARBA00022729"/>
    </source>
</evidence>
<evidence type="ECO:0000313" key="10">
    <source>
        <dbReference type="EMBL" id="CAD7398917.1"/>
    </source>
</evidence>
<evidence type="ECO:0000256" key="3">
    <source>
        <dbReference type="ARBA" id="ARBA00022801"/>
    </source>
</evidence>
<comment type="similarity">
    <text evidence="1">Belongs to the AB hydrolase superfamily. Lipase family.</text>
</comment>
<dbReference type="EMBL" id="OC317760">
    <property type="protein sequence ID" value="CAD7398917.1"/>
    <property type="molecule type" value="Genomic_DNA"/>
</dbReference>
<accession>A0A7R9GWL2</accession>
<gene>
    <name evidence="10" type="ORF">TCEB3V08_LOCUS4714</name>
</gene>
<feature type="region of interest" description="Disordered" evidence="7">
    <location>
        <begin position="466"/>
        <end position="487"/>
    </location>
</feature>
<dbReference type="InterPro" id="IPR029058">
    <property type="entry name" value="AB_hydrolase_fold"/>
</dbReference>
<evidence type="ECO:0000256" key="5">
    <source>
        <dbReference type="ARBA" id="ARBA00023098"/>
    </source>
</evidence>
<proteinExistence type="inferred from homology"/>
<feature type="chain" id="PRO_5030722537" description="Partial AB-hydrolase lipase domain-containing protein" evidence="8">
    <location>
        <begin position="20"/>
        <end position="640"/>
    </location>
</feature>
<dbReference type="GO" id="GO:0016042">
    <property type="term" value="P:lipid catabolic process"/>
    <property type="evidence" value="ECO:0007669"/>
    <property type="project" value="UniProtKB-KW"/>
</dbReference>
<keyword evidence="4" id="KW-0442">Lipid degradation</keyword>
<evidence type="ECO:0000256" key="8">
    <source>
        <dbReference type="SAM" id="SignalP"/>
    </source>
</evidence>
<feature type="compositionally biased region" description="Low complexity" evidence="7">
    <location>
        <begin position="565"/>
        <end position="581"/>
    </location>
</feature>
<evidence type="ECO:0000259" key="9">
    <source>
        <dbReference type="Pfam" id="PF04083"/>
    </source>
</evidence>
<evidence type="ECO:0000256" key="4">
    <source>
        <dbReference type="ARBA" id="ARBA00022963"/>
    </source>
</evidence>
<feature type="compositionally biased region" description="Basic and acidic residues" evidence="7">
    <location>
        <begin position="469"/>
        <end position="487"/>
    </location>
</feature>
<keyword evidence="2 8" id="KW-0732">Signal</keyword>
<dbReference type="AlphaFoldDB" id="A0A7R9GWL2"/>
<feature type="region of interest" description="Disordered" evidence="7">
    <location>
        <begin position="533"/>
        <end position="619"/>
    </location>
</feature>
<name>A0A7R9GWL2_TIMCR</name>
<feature type="compositionally biased region" description="Basic and acidic residues" evidence="7">
    <location>
        <begin position="555"/>
        <end position="564"/>
    </location>
</feature>
<keyword evidence="6" id="KW-0325">Glycoprotein</keyword>
<evidence type="ECO:0000256" key="6">
    <source>
        <dbReference type="ARBA" id="ARBA00023180"/>
    </source>
</evidence>
<sequence>MRLQYGPCFLMIFLAISQAKLLSTQNLVNIFEMIAALKVPEAFLTVPQIIKLHGYPVETHRILTEDGYILTLHRIPGSELSPPRPGKKPVLLQHGILSCSVDWIIVPNGLGYLLADAGYDVWMGNSRGNTYSSSHVELSIEDPEFWQFSWHEMGIYDLPATIDYILEQTMQKKLYYIGHSMGNTMFYVLCSMRPEYNAKIRAQFSLAPVAFVEHIQSKYQMVAFFTLNMNWLYNELSWNNILPRSEIWRDMVLLLCSKASWSQDICANIILSVFGGDKTSIDPKMLTTMYAHFPAGTSRQTFLHYAQEVMSGKFRQFNYGFRRNLRIYGQFTPPDYDLEKVTAPITLIYSSGDKLADLQDVEQLIDRLPNVYDTIFIDDPQFQHMDFITNNNLDTIYDEIISSMRTNDAMIDLGFSDTDMAFNFIDLKKIDTDYNDESIVILEEHIFAQSKKFIIFKPVDSENDCDWNSGHDDREDEKSDGSDDYINKESGVISYSNDCNSDSNAPSYLKVVILKESVVKFQKKVIFLNRESDLSSDKDGEDSGNIYESTDNSMEFDKTTKDNESYINNENNTSQNQNISSFTDNTSNKSDNISASKYVMTESSPPGNRSDDMGASSSSSNIATSLMSLLTLLLISLSMV</sequence>
<dbReference type="FunFam" id="3.40.50.1820:FF:000021">
    <property type="entry name" value="Lipase"/>
    <property type="match status" value="1"/>
</dbReference>
<dbReference type="InterPro" id="IPR006693">
    <property type="entry name" value="AB_hydrolase_lipase"/>
</dbReference>
<keyword evidence="3" id="KW-0378">Hydrolase</keyword>
<keyword evidence="5" id="KW-0443">Lipid metabolism</keyword>
<evidence type="ECO:0000256" key="1">
    <source>
        <dbReference type="ARBA" id="ARBA00010701"/>
    </source>
</evidence>
<organism evidence="10">
    <name type="scientific">Timema cristinae</name>
    <name type="common">Walking stick</name>
    <dbReference type="NCBI Taxonomy" id="61476"/>
    <lineage>
        <taxon>Eukaryota</taxon>
        <taxon>Metazoa</taxon>
        <taxon>Ecdysozoa</taxon>
        <taxon>Arthropoda</taxon>
        <taxon>Hexapoda</taxon>
        <taxon>Insecta</taxon>
        <taxon>Pterygota</taxon>
        <taxon>Neoptera</taxon>
        <taxon>Polyneoptera</taxon>
        <taxon>Phasmatodea</taxon>
        <taxon>Timematodea</taxon>
        <taxon>Timematoidea</taxon>
        <taxon>Timematidae</taxon>
        <taxon>Timema</taxon>
    </lineage>
</organism>
<dbReference type="PANTHER" id="PTHR11005">
    <property type="entry name" value="LYSOSOMAL ACID LIPASE-RELATED"/>
    <property type="match status" value="1"/>
</dbReference>
<feature type="domain" description="Partial AB-hydrolase lipase" evidence="9">
    <location>
        <begin position="46"/>
        <end position="105"/>
    </location>
</feature>
<dbReference type="SUPFAM" id="SSF53474">
    <property type="entry name" value="alpha/beta-Hydrolases"/>
    <property type="match status" value="1"/>
</dbReference>
<dbReference type="GO" id="GO:0016787">
    <property type="term" value="F:hydrolase activity"/>
    <property type="evidence" value="ECO:0007669"/>
    <property type="project" value="UniProtKB-KW"/>
</dbReference>
<evidence type="ECO:0000256" key="7">
    <source>
        <dbReference type="SAM" id="MobiDB-lite"/>
    </source>
</evidence>
<dbReference type="Pfam" id="PF04083">
    <property type="entry name" value="Abhydro_lipase"/>
    <property type="match status" value="1"/>
</dbReference>
<feature type="signal peptide" evidence="8">
    <location>
        <begin position="1"/>
        <end position="19"/>
    </location>
</feature>
<protein>
    <recommendedName>
        <fullName evidence="9">Partial AB-hydrolase lipase domain-containing protein</fullName>
    </recommendedName>
</protein>
<dbReference type="Gene3D" id="3.40.50.1820">
    <property type="entry name" value="alpha/beta hydrolase"/>
    <property type="match status" value="1"/>
</dbReference>